<gene>
    <name evidence="1" type="ORF">LEP1GSC108_3286</name>
</gene>
<dbReference type="AlphaFoldDB" id="M6QRB4"/>
<organism evidence="1 2">
    <name type="scientific">Leptospira weilii str. UI 13098</name>
    <dbReference type="NCBI Taxonomy" id="1088542"/>
    <lineage>
        <taxon>Bacteria</taxon>
        <taxon>Pseudomonadati</taxon>
        <taxon>Spirochaetota</taxon>
        <taxon>Spirochaetia</taxon>
        <taxon>Leptospirales</taxon>
        <taxon>Leptospiraceae</taxon>
        <taxon>Leptospira</taxon>
    </lineage>
</organism>
<reference evidence="1 2" key="1">
    <citation type="submission" date="2013-01" db="EMBL/GenBank/DDBJ databases">
        <authorList>
            <person name="Harkins D.M."/>
            <person name="Durkin A.S."/>
            <person name="Brinkac L.M."/>
            <person name="Haft D.H."/>
            <person name="Selengut J.D."/>
            <person name="Sanka R."/>
            <person name="DePew J."/>
            <person name="Purushe J."/>
            <person name="Chanthongthip A."/>
            <person name="Lattana O."/>
            <person name="Phetsouvanh R."/>
            <person name="Newton P.N."/>
            <person name="Vinetz J.M."/>
            <person name="Sutton G.G."/>
            <person name="Nierman W.C."/>
            <person name="Fouts D.E."/>
        </authorList>
    </citation>
    <scope>NUCLEOTIDE SEQUENCE [LARGE SCALE GENOMIC DNA]</scope>
    <source>
        <strain evidence="1 2">UI 13098</strain>
    </source>
</reference>
<accession>M6QRB4</accession>
<dbReference type="EMBL" id="AHNU02000034">
    <property type="protein sequence ID" value="EMN91367.1"/>
    <property type="molecule type" value="Genomic_DNA"/>
</dbReference>
<keyword evidence="2" id="KW-1185">Reference proteome</keyword>
<sequence>MKQDKEPDYLSLMRRNTSETSLIDPIVLAGMEDKIISHIAEFMREQFPTFDWRWDDHTEMNDREITTICLIKNDIAFVCSKEWKKIVEFMSIVEYILEEEYGE</sequence>
<name>M6QRB4_9LEPT</name>
<comment type="caution">
    <text evidence="1">The sequence shown here is derived from an EMBL/GenBank/DDBJ whole genome shotgun (WGS) entry which is preliminary data.</text>
</comment>
<protein>
    <submittedName>
        <fullName evidence="1">Uncharacterized protein</fullName>
    </submittedName>
</protein>
<proteinExistence type="predicted"/>
<evidence type="ECO:0000313" key="1">
    <source>
        <dbReference type="EMBL" id="EMN91367.1"/>
    </source>
</evidence>
<evidence type="ECO:0000313" key="2">
    <source>
        <dbReference type="Proteomes" id="UP000012118"/>
    </source>
</evidence>
<dbReference type="Proteomes" id="UP000012118">
    <property type="component" value="Unassembled WGS sequence"/>
</dbReference>